<dbReference type="InterPro" id="IPR007454">
    <property type="entry name" value="UPF0250_YbeD-like"/>
</dbReference>
<evidence type="ECO:0000256" key="2">
    <source>
        <dbReference type="HAMAP-Rule" id="MF_00659"/>
    </source>
</evidence>
<evidence type="ECO:0000313" key="4">
    <source>
        <dbReference type="Proteomes" id="UP000288012"/>
    </source>
</evidence>
<dbReference type="AlphaFoldDB" id="A0A433JIR7"/>
<name>A0A433JIR7_9GAMM</name>
<comment type="caution">
    <text evidence="3">The sequence shown here is derived from an EMBL/GenBank/DDBJ whole genome shotgun (WGS) entry which is preliminary data.</text>
</comment>
<gene>
    <name evidence="3" type="ORF">EKM59_07255</name>
</gene>
<dbReference type="PANTHER" id="PTHR38036:SF1">
    <property type="entry name" value="UPF0250 PROTEIN YBED"/>
    <property type="match status" value="1"/>
</dbReference>
<evidence type="ECO:0000313" key="3">
    <source>
        <dbReference type="EMBL" id="RUQ85205.1"/>
    </source>
</evidence>
<accession>A0A433JIR7</accession>
<dbReference type="Pfam" id="PF04359">
    <property type="entry name" value="DUF493"/>
    <property type="match status" value="1"/>
</dbReference>
<evidence type="ECO:0000256" key="1">
    <source>
        <dbReference type="ARBA" id="ARBA00008460"/>
    </source>
</evidence>
<dbReference type="Gene3D" id="3.30.70.260">
    <property type="match status" value="1"/>
</dbReference>
<dbReference type="Proteomes" id="UP000288012">
    <property type="component" value="Unassembled WGS sequence"/>
</dbReference>
<dbReference type="GO" id="GO:0005829">
    <property type="term" value="C:cytosol"/>
    <property type="evidence" value="ECO:0007669"/>
    <property type="project" value="TreeGrafter"/>
</dbReference>
<dbReference type="PANTHER" id="PTHR38036">
    <property type="entry name" value="UPF0250 PROTEIN YBED"/>
    <property type="match status" value="1"/>
</dbReference>
<dbReference type="RefSeq" id="WP_127111315.1">
    <property type="nucleotide sequence ID" value="NZ_RZGR01000019.1"/>
</dbReference>
<dbReference type="SUPFAM" id="SSF117991">
    <property type="entry name" value="YbeD/HP0495-like"/>
    <property type="match status" value="1"/>
</dbReference>
<comment type="similarity">
    <text evidence="1 2">Belongs to the UPF0250 family.</text>
</comment>
<reference evidence="3 4" key="1">
    <citation type="submission" date="2018-12" db="EMBL/GenBank/DDBJ databases">
        <title>Legionella sp,whole genome shotgun sequence.</title>
        <authorList>
            <person name="Wu H."/>
        </authorList>
    </citation>
    <scope>NUCLEOTIDE SEQUENCE [LARGE SCALE GENOMIC DNA]</scope>
    <source>
        <strain evidence="4">km714</strain>
    </source>
</reference>
<dbReference type="InterPro" id="IPR027471">
    <property type="entry name" value="YbeD-like_sf"/>
</dbReference>
<organism evidence="3 4">
    <name type="scientific">Legionella septentrionalis</name>
    <dbReference type="NCBI Taxonomy" id="2498109"/>
    <lineage>
        <taxon>Bacteria</taxon>
        <taxon>Pseudomonadati</taxon>
        <taxon>Pseudomonadota</taxon>
        <taxon>Gammaproteobacteria</taxon>
        <taxon>Legionellales</taxon>
        <taxon>Legionellaceae</taxon>
        <taxon>Legionella</taxon>
    </lineage>
</organism>
<sequence length="87" mass="10052">MTEQTLMKFPCNFQIKIIGKNDEKFTAEIMDIARRHYPSLKDSEMKAQPSQQGNYLAISIIVYAEDQSTLDALYIELTQHPDIKMVL</sequence>
<keyword evidence="4" id="KW-1185">Reference proteome</keyword>
<dbReference type="HAMAP" id="MF_00659">
    <property type="entry name" value="UPF0250"/>
    <property type="match status" value="1"/>
</dbReference>
<proteinExistence type="inferred from homology"/>
<protein>
    <recommendedName>
        <fullName evidence="2">UPF0250 protein EKM59_07255</fullName>
    </recommendedName>
</protein>
<dbReference type="EMBL" id="RZGR01000019">
    <property type="protein sequence ID" value="RUQ85205.1"/>
    <property type="molecule type" value="Genomic_DNA"/>
</dbReference>